<gene>
    <name evidence="2" type="ORF">UCREL1_9261</name>
</gene>
<evidence type="ECO:0000313" key="2">
    <source>
        <dbReference type="EMBL" id="EMR63786.1"/>
    </source>
</evidence>
<proteinExistence type="predicted"/>
<dbReference type="KEGG" id="ela:UCREL1_9261"/>
<dbReference type="PANTHER" id="PTHR38797:SF4">
    <property type="entry name" value="NUCLEAR PORE COMPLEX PROTEIN NUP85"/>
    <property type="match status" value="1"/>
</dbReference>
<dbReference type="HOGENOM" id="CLU_141749_0_0_1"/>
<dbReference type="InterPro" id="IPR022085">
    <property type="entry name" value="OpdG"/>
</dbReference>
<accession>M7T1U1</accession>
<sequence>MDREGTSNPEHGQRWINTSAFYAHMHALNGGILSTFCTWTMRDAFESTPSTHYAAMDCHVSAAAQWILCSGQNIFQAILPPPEDEDTMLREGEPWSLDAWRRWKAGFVAAAEGEENLQRATRELAKKSADLMETLEAAMMRT</sequence>
<dbReference type="InterPro" id="IPR053204">
    <property type="entry name" value="Oxopyrrolidines_Biosynth-assoc"/>
</dbReference>
<protein>
    <submittedName>
        <fullName evidence="2">Uncharacterized protein</fullName>
    </submittedName>
</protein>
<organism evidence="2 3">
    <name type="scientific">Eutypa lata (strain UCR-EL1)</name>
    <name type="common">Grapevine dieback disease fungus</name>
    <name type="synonym">Eutypa armeniacae</name>
    <dbReference type="NCBI Taxonomy" id="1287681"/>
    <lineage>
        <taxon>Eukaryota</taxon>
        <taxon>Fungi</taxon>
        <taxon>Dikarya</taxon>
        <taxon>Ascomycota</taxon>
        <taxon>Pezizomycotina</taxon>
        <taxon>Sordariomycetes</taxon>
        <taxon>Xylariomycetidae</taxon>
        <taxon>Xylariales</taxon>
        <taxon>Diatrypaceae</taxon>
        <taxon>Eutypa</taxon>
    </lineage>
</organism>
<name>M7T1U1_EUTLA</name>
<feature type="coiled-coil region" evidence="1">
    <location>
        <begin position="110"/>
        <end position="137"/>
    </location>
</feature>
<reference evidence="3" key="1">
    <citation type="journal article" date="2013" name="Genome Announc.">
        <title>Draft genome sequence of the grapevine dieback fungus Eutypa lata UCR-EL1.</title>
        <authorList>
            <person name="Blanco-Ulate B."/>
            <person name="Rolshausen P.E."/>
            <person name="Cantu D."/>
        </authorList>
    </citation>
    <scope>NUCLEOTIDE SEQUENCE [LARGE SCALE GENOMIC DNA]</scope>
    <source>
        <strain evidence="3">UCR-EL1</strain>
    </source>
</reference>
<dbReference type="AlphaFoldDB" id="M7T1U1"/>
<keyword evidence="1" id="KW-0175">Coiled coil</keyword>
<dbReference type="PANTHER" id="PTHR38797">
    <property type="entry name" value="NUCLEAR PORE COMPLEX PROTEIN NUP85-RELATED"/>
    <property type="match status" value="1"/>
</dbReference>
<dbReference type="Proteomes" id="UP000012174">
    <property type="component" value="Unassembled WGS sequence"/>
</dbReference>
<dbReference type="OrthoDB" id="3350591at2759"/>
<evidence type="ECO:0000256" key="1">
    <source>
        <dbReference type="SAM" id="Coils"/>
    </source>
</evidence>
<dbReference type="EMBL" id="KB707162">
    <property type="protein sequence ID" value="EMR63786.1"/>
    <property type="molecule type" value="Genomic_DNA"/>
</dbReference>
<keyword evidence="3" id="KW-1185">Reference proteome</keyword>
<evidence type="ECO:0000313" key="3">
    <source>
        <dbReference type="Proteomes" id="UP000012174"/>
    </source>
</evidence>
<dbReference type="Pfam" id="PF12311">
    <property type="entry name" value="DUF3632"/>
    <property type="match status" value="1"/>
</dbReference>